<feature type="domain" description="Thioesterase" evidence="3">
    <location>
        <begin position="47"/>
        <end position="123"/>
    </location>
</feature>
<dbReference type="InterPro" id="IPR003736">
    <property type="entry name" value="PAAI_dom"/>
</dbReference>
<evidence type="ECO:0000313" key="5">
    <source>
        <dbReference type="Proteomes" id="UP000182652"/>
    </source>
</evidence>
<evidence type="ECO:0000313" key="4">
    <source>
        <dbReference type="EMBL" id="SEC42461.1"/>
    </source>
</evidence>
<protein>
    <submittedName>
        <fullName evidence="4">Uncharacterized domain 1-containing protein</fullName>
    </submittedName>
</protein>
<evidence type="ECO:0000256" key="2">
    <source>
        <dbReference type="ARBA" id="ARBA00022801"/>
    </source>
</evidence>
<dbReference type="CDD" id="cd03443">
    <property type="entry name" value="PaaI_thioesterase"/>
    <property type="match status" value="1"/>
</dbReference>
<gene>
    <name evidence="4" type="ORF">SAMN04489745_2837</name>
</gene>
<dbReference type="OrthoDB" id="9798208at2"/>
<dbReference type="AlphaFoldDB" id="A0A1H4SF62"/>
<dbReference type="STRING" id="156980.SAMN04489745_2837"/>
<reference evidence="4 5" key="1">
    <citation type="submission" date="2016-10" db="EMBL/GenBank/DDBJ databases">
        <authorList>
            <person name="de Groot N.N."/>
        </authorList>
    </citation>
    <scope>NUCLEOTIDE SEQUENCE [LARGE SCALE GENOMIC DNA]</scope>
    <source>
        <strain evidence="4 5">DSM 10495</strain>
    </source>
</reference>
<accession>A0A1H4SF62</accession>
<evidence type="ECO:0000259" key="3">
    <source>
        <dbReference type="Pfam" id="PF03061"/>
    </source>
</evidence>
<dbReference type="Gene3D" id="3.10.129.10">
    <property type="entry name" value="Hotdog Thioesterase"/>
    <property type="match status" value="1"/>
</dbReference>
<keyword evidence="2" id="KW-0378">Hydrolase</keyword>
<dbReference type="EMBL" id="FNSN01000003">
    <property type="protein sequence ID" value="SEC42461.1"/>
    <property type="molecule type" value="Genomic_DNA"/>
</dbReference>
<dbReference type="PANTHER" id="PTHR43240:SF5">
    <property type="entry name" value="1,4-DIHYDROXY-2-NAPHTHOYL-COA THIOESTERASE 1"/>
    <property type="match status" value="1"/>
</dbReference>
<dbReference type="Proteomes" id="UP000182652">
    <property type="component" value="Unassembled WGS sequence"/>
</dbReference>
<dbReference type="GO" id="GO:0005829">
    <property type="term" value="C:cytosol"/>
    <property type="evidence" value="ECO:0007669"/>
    <property type="project" value="TreeGrafter"/>
</dbReference>
<dbReference type="Pfam" id="PF03061">
    <property type="entry name" value="4HBT"/>
    <property type="match status" value="1"/>
</dbReference>
<dbReference type="SUPFAM" id="SSF54637">
    <property type="entry name" value="Thioesterase/thiol ester dehydrase-isomerase"/>
    <property type="match status" value="1"/>
</dbReference>
<dbReference type="InterPro" id="IPR006683">
    <property type="entry name" value="Thioestr_dom"/>
</dbReference>
<sequence length="138" mass="14699">MSADERREPWTIHLGELDEKLGIRVLEQSAERVVTTMPVAGNTQSLGRLHGGASAALAEATGSWAGMIHASLRGKVCVGVDLNITHHRGARDGDIVATATPLHAGSRIATYQVVITDGEGRLLATARITNMLMDPKDH</sequence>
<name>A0A1H4SF62_9MICC</name>
<keyword evidence="5" id="KW-1185">Reference proteome</keyword>
<evidence type="ECO:0000256" key="1">
    <source>
        <dbReference type="ARBA" id="ARBA00008324"/>
    </source>
</evidence>
<dbReference type="GO" id="GO:0061522">
    <property type="term" value="F:1,4-dihydroxy-2-naphthoyl-CoA thioesterase activity"/>
    <property type="evidence" value="ECO:0007669"/>
    <property type="project" value="TreeGrafter"/>
</dbReference>
<organism evidence="4 5">
    <name type="scientific">Arthrobacter woluwensis</name>
    <dbReference type="NCBI Taxonomy" id="156980"/>
    <lineage>
        <taxon>Bacteria</taxon>
        <taxon>Bacillati</taxon>
        <taxon>Actinomycetota</taxon>
        <taxon>Actinomycetes</taxon>
        <taxon>Micrococcales</taxon>
        <taxon>Micrococcaceae</taxon>
        <taxon>Arthrobacter</taxon>
    </lineage>
</organism>
<comment type="similarity">
    <text evidence="1">Belongs to the thioesterase PaaI family.</text>
</comment>
<proteinExistence type="inferred from homology"/>
<dbReference type="RefSeq" id="WP_066216792.1">
    <property type="nucleotide sequence ID" value="NZ_FNSN01000003.1"/>
</dbReference>
<dbReference type="PANTHER" id="PTHR43240">
    <property type="entry name" value="1,4-DIHYDROXY-2-NAPHTHOYL-COA THIOESTERASE 1"/>
    <property type="match status" value="1"/>
</dbReference>
<dbReference type="InterPro" id="IPR029069">
    <property type="entry name" value="HotDog_dom_sf"/>
</dbReference>
<dbReference type="NCBIfam" id="TIGR00369">
    <property type="entry name" value="unchar_dom_1"/>
    <property type="match status" value="1"/>
</dbReference>